<keyword evidence="1" id="KW-0812">Transmembrane</keyword>
<evidence type="ECO:0008006" key="4">
    <source>
        <dbReference type="Google" id="ProtNLM"/>
    </source>
</evidence>
<keyword evidence="3" id="KW-1185">Reference proteome</keyword>
<gene>
    <name evidence="2" type="ORF">IEZ25_10300</name>
</gene>
<evidence type="ECO:0000313" key="2">
    <source>
        <dbReference type="EMBL" id="MBD3915004.1"/>
    </source>
</evidence>
<dbReference type="RefSeq" id="WP_191199347.1">
    <property type="nucleotide sequence ID" value="NZ_BAAAPA010000005.1"/>
</dbReference>
<accession>A0ABR8MLQ9</accession>
<sequence length="398" mass="43272">MSHVPSMADAISDATIAAIEQEMSGDGVWIDPAFAKSHGISAGDEARIEEAVASSQQANLKVVLIEVAPDDARFQGNFANLSAWLHDDAGGDATYVGWARYSEPQLKVQSYGEQPSTMSVANVANHQNPDDIVAQVVQVQELLDDGNAEQLWFDVPRDERYSWTADEGIQTSEVVGGIGVVFALGAVVAGLVMWRRRRRSRTARFTLPSTVLHTVRAAEDRRLRQEADAEVLALGEAIGAGEPGGSANALDAWQQALDHYAAARSILSQEAAPADVVGALVLARRGQDARAAAQSRKPSAWRPPVRCWFNPLHDGSTTEVTWRDDDRAVDVPACKDCAADVRAGREPDDILDFIEGERTVHYYRLDLGAWSTTGYGTLDRDLLGALRTSSTKRRALRR</sequence>
<evidence type="ECO:0000313" key="3">
    <source>
        <dbReference type="Proteomes" id="UP000649289"/>
    </source>
</evidence>
<proteinExistence type="predicted"/>
<name>A0ABR8MLQ9_9ACTN</name>
<reference evidence="2 3" key="1">
    <citation type="submission" date="2020-09" db="EMBL/GenBank/DDBJ databases">
        <title>novel species in genus Nocardioides.</title>
        <authorList>
            <person name="Zhang G."/>
        </authorList>
    </citation>
    <scope>NUCLEOTIDE SEQUENCE [LARGE SCALE GENOMIC DNA]</scope>
    <source>
        <strain evidence="2 3">19197</strain>
    </source>
</reference>
<dbReference type="Proteomes" id="UP000649289">
    <property type="component" value="Unassembled WGS sequence"/>
</dbReference>
<keyword evidence="1" id="KW-0472">Membrane</keyword>
<evidence type="ECO:0000256" key="1">
    <source>
        <dbReference type="SAM" id="Phobius"/>
    </source>
</evidence>
<feature type="transmembrane region" description="Helical" evidence="1">
    <location>
        <begin position="174"/>
        <end position="194"/>
    </location>
</feature>
<comment type="caution">
    <text evidence="2">The sequence shown here is derived from an EMBL/GenBank/DDBJ whole genome shotgun (WGS) entry which is preliminary data.</text>
</comment>
<keyword evidence="1" id="KW-1133">Transmembrane helix</keyword>
<dbReference type="EMBL" id="JACXYY010000004">
    <property type="protein sequence ID" value="MBD3915004.1"/>
    <property type="molecule type" value="Genomic_DNA"/>
</dbReference>
<organism evidence="2 3">
    <name type="scientific">Nocardioides hwasunensis</name>
    <dbReference type="NCBI Taxonomy" id="397258"/>
    <lineage>
        <taxon>Bacteria</taxon>
        <taxon>Bacillati</taxon>
        <taxon>Actinomycetota</taxon>
        <taxon>Actinomycetes</taxon>
        <taxon>Propionibacteriales</taxon>
        <taxon>Nocardioidaceae</taxon>
        <taxon>Nocardioides</taxon>
    </lineage>
</organism>
<protein>
    <recommendedName>
        <fullName evidence="4">TPM domain-containing protein</fullName>
    </recommendedName>
</protein>